<name>A0A7M3MDD9_9BACT</name>
<dbReference type="InterPro" id="IPR024227">
    <property type="entry name" value="DUF3795"/>
</dbReference>
<comment type="caution">
    <text evidence="1">The sequence shown here is derived from an EMBL/GenBank/DDBJ whole genome shotgun (WGS) entry which is preliminary data.</text>
</comment>
<proteinExistence type="predicted"/>
<evidence type="ECO:0000313" key="2">
    <source>
        <dbReference type="Proteomes" id="UP000448292"/>
    </source>
</evidence>
<evidence type="ECO:0000313" key="1">
    <source>
        <dbReference type="EMBL" id="TVM16610.1"/>
    </source>
</evidence>
<dbReference type="OrthoDB" id="166000at2"/>
<organism evidence="1 2">
    <name type="scientific">Oceanidesulfovibrio indonesiensis</name>
    <dbReference type="NCBI Taxonomy" id="54767"/>
    <lineage>
        <taxon>Bacteria</taxon>
        <taxon>Pseudomonadati</taxon>
        <taxon>Thermodesulfobacteriota</taxon>
        <taxon>Desulfovibrionia</taxon>
        <taxon>Desulfovibrionales</taxon>
        <taxon>Desulfovibrionaceae</taxon>
        <taxon>Oceanidesulfovibrio</taxon>
    </lineage>
</organism>
<dbReference type="EMBL" id="QMIE01000010">
    <property type="protein sequence ID" value="TVM16610.1"/>
    <property type="molecule type" value="Genomic_DNA"/>
</dbReference>
<sequence length="156" mass="17448">MAPRITNKEDKTVDIREAIAPCGLSCEKCLAKHGGTIQKAAADLMHGLRGFEKHWKRFSGMNPAFAGYPAFSEIASFLAKGICGGCRSGQCLLGDCRVQRCVSEKAIGFCYECEDFPCRDHNLPERVEQVWRTANARMADVGPEQYREENLNKPRY</sequence>
<protein>
    <submittedName>
        <fullName evidence="1">DUF3795 domain-containing protein</fullName>
    </submittedName>
</protein>
<reference evidence="1 2" key="1">
    <citation type="submission" date="2018-06" db="EMBL/GenBank/DDBJ databases">
        <title>Complete genome of Desulfovibrio indonesiensis P37SLT.</title>
        <authorList>
            <person name="Crispim J.S."/>
            <person name="Vidigal P.M.P."/>
            <person name="Silva L.C.F."/>
            <person name="Laguardia C.N."/>
            <person name="Araujo L.C."/>
            <person name="Dias R.S."/>
            <person name="Sousa M.P."/>
            <person name="Paula S.O."/>
            <person name="Silva C."/>
        </authorList>
    </citation>
    <scope>NUCLEOTIDE SEQUENCE [LARGE SCALE GENOMIC DNA]</scope>
    <source>
        <strain evidence="1 2">P37SLT</strain>
    </source>
</reference>
<gene>
    <name evidence="1" type="ORF">DPQ33_11440</name>
</gene>
<dbReference type="Pfam" id="PF12675">
    <property type="entry name" value="DUF3795"/>
    <property type="match status" value="1"/>
</dbReference>
<keyword evidence="2" id="KW-1185">Reference proteome</keyword>
<dbReference type="AlphaFoldDB" id="A0A7M3MDD9"/>
<dbReference type="Proteomes" id="UP000448292">
    <property type="component" value="Unassembled WGS sequence"/>
</dbReference>
<accession>A0A7M3MDD9</accession>